<name>A0A3B8E4Y8_9CAUD</name>
<reference evidence="1" key="1">
    <citation type="submission" date="2018-09" db="EMBL/GenBank/DDBJ databases">
        <title>Genome Analysis and Characterisation of Bacteriophage CS01 Active against Cronobacter sakazakii.</title>
        <authorList>
            <person name="Kim G.-H."/>
            <person name="Kim J."/>
            <person name="Yoon S.-S."/>
        </authorList>
    </citation>
    <scope>NUCLEOTIDE SEQUENCE [LARGE SCALE GENOMIC DNA]</scope>
</reference>
<accession>A0A3B8E4Y8</accession>
<protein>
    <recommendedName>
        <fullName evidence="3">HtjA</fullName>
    </recommendedName>
</protein>
<proteinExistence type="predicted"/>
<evidence type="ECO:0000313" key="2">
    <source>
        <dbReference type="Proteomes" id="UP000279491"/>
    </source>
</evidence>
<evidence type="ECO:0000313" key="1">
    <source>
        <dbReference type="EMBL" id="AYJ73305.1"/>
    </source>
</evidence>
<dbReference type="Proteomes" id="UP000279491">
    <property type="component" value="Segment"/>
</dbReference>
<dbReference type="InterPro" id="IPR054438">
    <property type="entry name" value="Struct_cement_gp24/gp6"/>
</dbReference>
<gene>
    <name evidence="1" type="ORF">CS01_017</name>
</gene>
<dbReference type="Pfam" id="PF22758">
    <property type="entry name" value="Phage_cement"/>
    <property type="match status" value="1"/>
</dbReference>
<evidence type="ECO:0008006" key="3">
    <source>
        <dbReference type="Google" id="ProtNLM"/>
    </source>
</evidence>
<dbReference type="EMBL" id="MH845412">
    <property type="protein sequence ID" value="AYJ73305.1"/>
    <property type="molecule type" value="Genomic_DNA"/>
</dbReference>
<keyword evidence="2" id="KW-1185">Reference proteome</keyword>
<organism evidence="1">
    <name type="scientific">Cronobacter phage CS01</name>
    <dbReference type="NCBI Taxonomy" id="2496544"/>
    <lineage>
        <taxon>Viruses</taxon>
        <taxon>Duplodnaviria</taxon>
        <taxon>Heunggongvirae</taxon>
        <taxon>Uroviricota</taxon>
        <taxon>Caudoviricetes</taxon>
        <taxon>Drexlerviridae</taxon>
        <taxon>Kyungwonvirus</taxon>
        <taxon>Kyungwonvirus CS01</taxon>
    </lineage>
</organism>
<sequence>MAEIPAYYQSEMAVALPGQVSDTSAYNIDGACVVDGDADILVGVAVQIASVDPLGHKLIRGMAAGKKPYGIAIRSHFQTDSSGANMVYKSGSGINVMTKGRVWMRSSDATLTAQAYGTPLKIDVNGLANTSAEETNIETGWIYTGSVTTFKGIKLAEVQLLQV</sequence>